<comment type="function">
    <text evidence="10 13">This protein binds specifically to 23S rRNA; its binding is stimulated by other ribosomal proteins, e.g., L4, L17, and L20. It is important during the early stages of 50S assembly. It makes multiple contacts with different domains of the 23S rRNA in the assembled 50S subunit and ribosome.</text>
</comment>
<evidence type="ECO:0000313" key="15">
    <source>
        <dbReference type="Proteomes" id="UP000243376"/>
    </source>
</evidence>
<comment type="similarity">
    <text evidence="2 10 11">Belongs to the universal ribosomal protein uL22 family.</text>
</comment>
<proteinExistence type="inferred from homology"/>
<evidence type="ECO:0000256" key="13">
    <source>
        <dbReference type="RuleBase" id="RU004008"/>
    </source>
</evidence>
<dbReference type="CDD" id="cd00336">
    <property type="entry name" value="Ribosomal_L22"/>
    <property type="match status" value="1"/>
</dbReference>
<keyword evidence="6 10" id="KW-0689">Ribosomal protein</keyword>
<dbReference type="FunFam" id="3.90.470.10:FF:000001">
    <property type="entry name" value="50S ribosomal protein L22"/>
    <property type="match status" value="1"/>
</dbReference>
<comment type="function">
    <text evidence="1 10">The globular domain of the protein is located near the polypeptide exit tunnel on the outside of the subunit, while an extended beta-hairpin is found that lines the wall of the exit tunnel in the center of the 70S ribosome.</text>
</comment>
<evidence type="ECO:0000313" key="14">
    <source>
        <dbReference type="EMBL" id="PMP80391.1"/>
    </source>
</evidence>
<evidence type="ECO:0000256" key="2">
    <source>
        <dbReference type="ARBA" id="ARBA00009451"/>
    </source>
</evidence>
<dbReference type="GO" id="GO:0019843">
    <property type="term" value="F:rRNA binding"/>
    <property type="evidence" value="ECO:0007669"/>
    <property type="project" value="UniProtKB-UniRule"/>
</dbReference>
<dbReference type="SUPFAM" id="SSF54843">
    <property type="entry name" value="Ribosomal protein L22"/>
    <property type="match status" value="1"/>
</dbReference>
<dbReference type="InterPro" id="IPR047867">
    <property type="entry name" value="Ribosomal_uL22_bac/org-type"/>
</dbReference>
<dbReference type="EMBL" id="PNIQ01000611">
    <property type="protein sequence ID" value="PMP80391.1"/>
    <property type="molecule type" value="Genomic_DNA"/>
</dbReference>
<dbReference type="HAMAP" id="MF_01331_B">
    <property type="entry name" value="Ribosomal_uL22_B"/>
    <property type="match status" value="1"/>
</dbReference>
<comment type="subunit">
    <text evidence="3 10 12">Part of the 50S ribosomal subunit.</text>
</comment>
<dbReference type="InterPro" id="IPR005727">
    <property type="entry name" value="Ribosomal_uL22_bac/chlpt-type"/>
</dbReference>
<dbReference type="InterPro" id="IPR036394">
    <property type="entry name" value="Ribosomal_uL22_sf"/>
</dbReference>
<evidence type="ECO:0000256" key="11">
    <source>
        <dbReference type="RuleBase" id="RU004005"/>
    </source>
</evidence>
<evidence type="ECO:0000256" key="8">
    <source>
        <dbReference type="ARBA" id="ARBA00025084"/>
    </source>
</evidence>
<evidence type="ECO:0000256" key="6">
    <source>
        <dbReference type="ARBA" id="ARBA00022980"/>
    </source>
</evidence>
<dbReference type="GO" id="GO:0006412">
    <property type="term" value="P:translation"/>
    <property type="evidence" value="ECO:0007669"/>
    <property type="project" value="UniProtKB-UniRule"/>
</dbReference>
<evidence type="ECO:0000256" key="7">
    <source>
        <dbReference type="ARBA" id="ARBA00023274"/>
    </source>
</evidence>
<evidence type="ECO:0000256" key="1">
    <source>
        <dbReference type="ARBA" id="ARBA00003478"/>
    </source>
</evidence>
<dbReference type="GO" id="GO:0003735">
    <property type="term" value="F:structural constituent of ribosome"/>
    <property type="evidence" value="ECO:0007669"/>
    <property type="project" value="InterPro"/>
</dbReference>
<dbReference type="NCBIfam" id="TIGR01044">
    <property type="entry name" value="rplV_bact"/>
    <property type="match status" value="1"/>
</dbReference>
<evidence type="ECO:0000256" key="5">
    <source>
        <dbReference type="ARBA" id="ARBA00022884"/>
    </source>
</evidence>
<evidence type="ECO:0000256" key="12">
    <source>
        <dbReference type="RuleBase" id="RU004006"/>
    </source>
</evidence>
<evidence type="ECO:0000256" key="4">
    <source>
        <dbReference type="ARBA" id="ARBA00022730"/>
    </source>
</evidence>
<accession>A0A2J6X3V0</accession>
<dbReference type="PANTHER" id="PTHR13501">
    <property type="entry name" value="CHLOROPLAST 50S RIBOSOMAL PROTEIN L22-RELATED"/>
    <property type="match status" value="1"/>
</dbReference>
<dbReference type="OMA" id="KRIQPRA"/>
<evidence type="ECO:0000256" key="3">
    <source>
        <dbReference type="ARBA" id="ARBA00011838"/>
    </source>
</evidence>
<reference evidence="14 15" key="1">
    <citation type="submission" date="2018-01" db="EMBL/GenBank/DDBJ databases">
        <title>Metagenomic assembled genomes from two thermal pools in the Uzon Caldera, Kamchatka, Russia.</title>
        <authorList>
            <person name="Wilkins L."/>
            <person name="Ettinger C."/>
        </authorList>
    </citation>
    <scope>NUCLEOTIDE SEQUENCE [LARGE SCALE GENOMIC DNA]</scope>
    <source>
        <strain evidence="14">ZAV-02</strain>
    </source>
</reference>
<comment type="function">
    <text evidence="8">This protein binds specifically to 23S rRNA; its binding is stimulated by other ribosomal proteins, e.g. L4, L17, and L20. It is important during the early stages of 50S assembly. It makes multiple contacts with different domains of the 23S rRNA in the assembled 50S subunit and ribosome.</text>
</comment>
<keyword evidence="5 10" id="KW-0694">RNA-binding</keyword>
<dbReference type="SMR" id="A0A2J6X3V0"/>
<dbReference type="GO" id="GO:0022625">
    <property type="term" value="C:cytosolic large ribosomal subunit"/>
    <property type="evidence" value="ECO:0007669"/>
    <property type="project" value="TreeGrafter"/>
</dbReference>
<dbReference type="AlphaFoldDB" id="A0A2J6X3V0"/>
<protein>
    <recommendedName>
        <fullName evidence="9 10">Large ribosomal subunit protein uL22</fullName>
    </recommendedName>
</protein>
<dbReference type="Pfam" id="PF00237">
    <property type="entry name" value="Ribosomal_L22"/>
    <property type="match status" value="1"/>
</dbReference>
<gene>
    <name evidence="10" type="primary">rplV</name>
    <name evidence="14" type="ORF">C0184_09240</name>
</gene>
<name>A0A2J6X3V0_9CHLR</name>
<sequence>MEAKAVTRYVRISPLKVRLVMDVVRGMPVDRALATLRYMPQKAAREVARTLKSAIANAEHNFDMNRDELYIKTIYADQGPVLKRFMPRARGMANRIRKPTTHITVVVADKSDY</sequence>
<dbReference type="InterPro" id="IPR001063">
    <property type="entry name" value="Ribosomal_uL22"/>
</dbReference>
<keyword evidence="4 10" id="KW-0699">rRNA-binding</keyword>
<evidence type="ECO:0000256" key="10">
    <source>
        <dbReference type="HAMAP-Rule" id="MF_01331"/>
    </source>
</evidence>
<keyword evidence="7 10" id="KW-0687">Ribonucleoprotein</keyword>
<comment type="caution">
    <text evidence="14">The sequence shown here is derived from an EMBL/GenBank/DDBJ whole genome shotgun (WGS) entry which is preliminary data.</text>
</comment>
<dbReference type="Proteomes" id="UP000243376">
    <property type="component" value="Unassembled WGS sequence"/>
</dbReference>
<evidence type="ECO:0000256" key="9">
    <source>
        <dbReference type="ARBA" id="ARBA00035207"/>
    </source>
</evidence>
<organism evidence="14 15">
    <name type="scientific">Chloroflexus aggregans</name>
    <dbReference type="NCBI Taxonomy" id="152260"/>
    <lineage>
        <taxon>Bacteria</taxon>
        <taxon>Bacillati</taxon>
        <taxon>Chloroflexota</taxon>
        <taxon>Chloroflexia</taxon>
        <taxon>Chloroflexales</taxon>
        <taxon>Chloroflexineae</taxon>
        <taxon>Chloroflexaceae</taxon>
        <taxon>Chloroflexus</taxon>
    </lineage>
</organism>
<dbReference type="Gene3D" id="3.90.470.10">
    <property type="entry name" value="Ribosomal protein L22/L17"/>
    <property type="match status" value="1"/>
</dbReference>
<dbReference type="PANTHER" id="PTHR13501:SF8">
    <property type="entry name" value="LARGE RIBOSOMAL SUBUNIT PROTEIN UL22M"/>
    <property type="match status" value="1"/>
</dbReference>